<protein>
    <submittedName>
        <fullName evidence="1">Uncharacterized protein</fullName>
    </submittedName>
</protein>
<dbReference type="EMBL" id="LQYI01000022">
    <property type="protein sequence ID" value="KYC71922.1"/>
    <property type="molecule type" value="Genomic_DNA"/>
</dbReference>
<accession>A0A150KHG8</accession>
<evidence type="ECO:0000313" key="1">
    <source>
        <dbReference type="EMBL" id="KYC71922.1"/>
    </source>
</evidence>
<sequence>MAPYLAFLYFIFSGNDHNRVNKGARKQGRPFVSSPFLRALHFNKKKTDPY</sequence>
<evidence type="ECO:0000313" key="2">
    <source>
        <dbReference type="Proteomes" id="UP000075304"/>
    </source>
</evidence>
<proteinExistence type="predicted"/>
<organism evidence="1 2">
    <name type="scientific">Heyndrickxia coagulans</name>
    <name type="common">Weizmannia coagulans</name>
    <dbReference type="NCBI Taxonomy" id="1398"/>
    <lineage>
        <taxon>Bacteria</taxon>
        <taxon>Bacillati</taxon>
        <taxon>Bacillota</taxon>
        <taxon>Bacilli</taxon>
        <taxon>Bacillales</taxon>
        <taxon>Bacillaceae</taxon>
        <taxon>Heyndrickxia</taxon>
    </lineage>
</organism>
<comment type="caution">
    <text evidence="1">The sequence shown here is derived from an EMBL/GenBank/DDBJ whole genome shotgun (WGS) entry which is preliminary data.</text>
</comment>
<dbReference type="AlphaFoldDB" id="A0A150KHG8"/>
<dbReference type="PATRIC" id="fig|1398.25.peg.1623"/>
<reference evidence="1 2" key="1">
    <citation type="submission" date="2016-01" db="EMBL/GenBank/DDBJ databases">
        <title>Genome Sequences of Twelve Sporeforming Bacillus Species Isolated from Foods.</title>
        <authorList>
            <person name="Berendsen E.M."/>
            <person name="Wells-Bennik M.H."/>
            <person name="Krawcyk A.O."/>
            <person name="De Jong A."/>
            <person name="Holsappel S."/>
            <person name="Eijlander R.T."/>
            <person name="Kuipers O.P."/>
        </authorList>
    </citation>
    <scope>NUCLEOTIDE SEQUENCE [LARGE SCALE GENOMIC DNA]</scope>
    <source>
        <strain evidence="1 2">B4099</strain>
    </source>
</reference>
<name>A0A150KHG8_HEYCO</name>
<gene>
    <name evidence="1" type="ORF">B4099_0623</name>
</gene>
<dbReference type="Proteomes" id="UP000075304">
    <property type="component" value="Unassembled WGS sequence"/>
</dbReference>